<feature type="region of interest" description="Disordered" evidence="1">
    <location>
        <begin position="20"/>
        <end position="39"/>
    </location>
</feature>
<reference evidence="3" key="1">
    <citation type="journal article" date="2019" name="Int. J. Syst. Evol. Microbiol.">
        <title>The Global Catalogue of Microorganisms (GCM) 10K type strain sequencing project: providing services to taxonomists for standard genome sequencing and annotation.</title>
        <authorList>
            <consortium name="The Broad Institute Genomics Platform"/>
            <consortium name="The Broad Institute Genome Sequencing Center for Infectious Disease"/>
            <person name="Wu L."/>
            <person name="Ma J."/>
        </authorList>
    </citation>
    <scope>NUCLEOTIDE SEQUENCE [LARGE SCALE GENOMIC DNA]</scope>
    <source>
        <strain evidence="3">CCUG 54329</strain>
    </source>
</reference>
<dbReference type="RefSeq" id="WP_380915228.1">
    <property type="nucleotide sequence ID" value="NZ_JBHTLS010000135.1"/>
</dbReference>
<dbReference type="EMBL" id="JBHTLS010000135">
    <property type="protein sequence ID" value="MFD1107567.1"/>
    <property type="molecule type" value="Genomic_DNA"/>
</dbReference>
<gene>
    <name evidence="2" type="ORF">ACFQ24_22085</name>
</gene>
<name>A0ABW3P9S2_9SPHN</name>
<evidence type="ECO:0008006" key="4">
    <source>
        <dbReference type="Google" id="ProtNLM"/>
    </source>
</evidence>
<comment type="caution">
    <text evidence="2">The sequence shown here is derived from an EMBL/GenBank/DDBJ whole genome shotgun (WGS) entry which is preliminary data.</text>
</comment>
<sequence length="106" mass="11515">MSDTAYRAACDRADAARRQLQNSANRAKERLSPAALKQDAKDGISGAVRNVATNLTAKARQRPVATGAAAGAFLLYLGRRPLAALFRRLYVRQHDSQTQESETQDG</sequence>
<organism evidence="2 3">
    <name type="scientific">Sphingobium olei</name>
    <dbReference type="NCBI Taxonomy" id="420955"/>
    <lineage>
        <taxon>Bacteria</taxon>
        <taxon>Pseudomonadati</taxon>
        <taxon>Pseudomonadota</taxon>
        <taxon>Alphaproteobacteria</taxon>
        <taxon>Sphingomonadales</taxon>
        <taxon>Sphingomonadaceae</taxon>
        <taxon>Sphingobium</taxon>
    </lineage>
</organism>
<proteinExistence type="predicted"/>
<accession>A0ABW3P9S2</accession>
<evidence type="ECO:0000313" key="2">
    <source>
        <dbReference type="EMBL" id="MFD1107567.1"/>
    </source>
</evidence>
<protein>
    <recommendedName>
        <fullName evidence="4">DUF3618 domain-containing protein</fullName>
    </recommendedName>
</protein>
<evidence type="ECO:0000256" key="1">
    <source>
        <dbReference type="SAM" id="MobiDB-lite"/>
    </source>
</evidence>
<dbReference type="Proteomes" id="UP001597203">
    <property type="component" value="Unassembled WGS sequence"/>
</dbReference>
<evidence type="ECO:0000313" key="3">
    <source>
        <dbReference type="Proteomes" id="UP001597203"/>
    </source>
</evidence>
<keyword evidence="3" id="KW-1185">Reference proteome</keyword>